<feature type="chain" id="PRO_5039260271" evidence="2">
    <location>
        <begin position="24"/>
        <end position="66"/>
    </location>
</feature>
<keyword evidence="4" id="KW-1185">Reference proteome</keyword>
<dbReference type="EMBL" id="JADOUF010000001">
    <property type="protein sequence ID" value="MBG6138133.1"/>
    <property type="molecule type" value="Genomic_DNA"/>
</dbReference>
<protein>
    <submittedName>
        <fullName evidence="3">Uncharacterized protein</fullName>
    </submittedName>
</protein>
<dbReference type="AlphaFoldDB" id="A0A8J7GTL2"/>
<dbReference type="Proteomes" id="UP000622552">
    <property type="component" value="Unassembled WGS sequence"/>
</dbReference>
<organism evidence="3 4">
    <name type="scientific">Longispora fulva</name>
    <dbReference type="NCBI Taxonomy" id="619741"/>
    <lineage>
        <taxon>Bacteria</taxon>
        <taxon>Bacillati</taxon>
        <taxon>Actinomycetota</taxon>
        <taxon>Actinomycetes</taxon>
        <taxon>Micromonosporales</taxon>
        <taxon>Micromonosporaceae</taxon>
        <taxon>Longispora</taxon>
    </lineage>
</organism>
<feature type="region of interest" description="Disordered" evidence="1">
    <location>
        <begin position="46"/>
        <end position="66"/>
    </location>
</feature>
<accession>A0A8J7GTL2</accession>
<feature type="signal peptide" evidence="2">
    <location>
        <begin position="1"/>
        <end position="23"/>
    </location>
</feature>
<keyword evidence="2" id="KW-0732">Signal</keyword>
<name>A0A8J7GTL2_9ACTN</name>
<proteinExistence type="predicted"/>
<comment type="caution">
    <text evidence="3">The sequence shown here is derived from an EMBL/GenBank/DDBJ whole genome shotgun (WGS) entry which is preliminary data.</text>
</comment>
<evidence type="ECO:0000256" key="2">
    <source>
        <dbReference type="SAM" id="SignalP"/>
    </source>
</evidence>
<evidence type="ECO:0000313" key="3">
    <source>
        <dbReference type="EMBL" id="MBG6138133.1"/>
    </source>
</evidence>
<dbReference type="RefSeq" id="WP_197004920.1">
    <property type="nucleotide sequence ID" value="NZ_BONS01000017.1"/>
</dbReference>
<sequence>MSRIVALFIAVAALGSIGAGVTAATADVTAQVTTVADGAGWGVVNPGPTLPQAPAAHTDSDGAAWG</sequence>
<gene>
    <name evidence="3" type="ORF">IW245_004327</name>
</gene>
<reference evidence="3" key="1">
    <citation type="submission" date="2020-11" db="EMBL/GenBank/DDBJ databases">
        <title>Sequencing the genomes of 1000 actinobacteria strains.</title>
        <authorList>
            <person name="Klenk H.-P."/>
        </authorList>
    </citation>
    <scope>NUCLEOTIDE SEQUENCE</scope>
    <source>
        <strain evidence="3">DSM 45356</strain>
    </source>
</reference>
<evidence type="ECO:0000256" key="1">
    <source>
        <dbReference type="SAM" id="MobiDB-lite"/>
    </source>
</evidence>
<evidence type="ECO:0000313" key="4">
    <source>
        <dbReference type="Proteomes" id="UP000622552"/>
    </source>
</evidence>